<reference evidence="1 2" key="1">
    <citation type="submission" date="2020-06" db="EMBL/GenBank/DDBJ databases">
        <title>Reclassification of Facklamia ignava, Facklamia soureckii and Facklami tabacinasalis as Falseniella iganva gen. nov., comb. nov., Hutsoniella ignava gen. nov., comb. nov., and Ruoffia tabacinasalis gen. nov., comb. nov and description of Ruoffia haltotolerans sp. nov., isolated from hypersaline Inland Sea of Qatar.</title>
        <authorList>
            <person name="Fotedar R."/>
            <person name="Sankaranarayanan K."/>
            <person name="Lawson P."/>
            <person name="Caldwell M."/>
            <person name="Zeyara A."/>
            <person name="Al Malki A."/>
            <person name="Ali M."/>
        </authorList>
    </citation>
    <scope>NUCLEOTIDE SEQUENCE [LARGE SCALE GENOMIC DNA]</scope>
    <source>
        <strain evidence="1 2">INB8</strain>
    </source>
</reference>
<evidence type="ECO:0000313" key="1">
    <source>
        <dbReference type="EMBL" id="MBA5729756.1"/>
    </source>
</evidence>
<proteinExistence type="predicted"/>
<evidence type="ECO:0000313" key="2">
    <source>
        <dbReference type="Proteomes" id="UP000571018"/>
    </source>
</evidence>
<gene>
    <name evidence="1" type="ORF">HW423_08155</name>
</gene>
<sequence length="120" mass="13811">MVLLDKLIIDISQKKFAKASSFIIERFVVPENQDGLMLSFQMAYDYINLILVYDSNYNLRAETTQIHERRVIKIHEQDLYTSNDAKAGLIPEGEWIIAFEINNEELPDVDSLCTIEVTGL</sequence>
<name>A0A839A677_9LACT</name>
<protein>
    <submittedName>
        <fullName evidence="1">Uncharacterized protein</fullName>
    </submittedName>
</protein>
<dbReference type="Proteomes" id="UP000571018">
    <property type="component" value="Unassembled WGS sequence"/>
</dbReference>
<dbReference type="AlphaFoldDB" id="A0A839A677"/>
<keyword evidence="2" id="KW-1185">Reference proteome</keyword>
<dbReference type="RefSeq" id="WP_218931442.1">
    <property type="nucleotide sequence ID" value="NZ_JACAOA010000022.1"/>
</dbReference>
<comment type="caution">
    <text evidence="1">The sequence shown here is derived from an EMBL/GenBank/DDBJ whole genome shotgun (WGS) entry which is preliminary data.</text>
</comment>
<organism evidence="1 2">
    <name type="scientific">Ruoffia halotolerans</name>
    <dbReference type="NCBI Taxonomy" id="2748684"/>
    <lineage>
        <taxon>Bacteria</taxon>
        <taxon>Bacillati</taxon>
        <taxon>Bacillota</taxon>
        <taxon>Bacilli</taxon>
        <taxon>Lactobacillales</taxon>
        <taxon>Aerococcaceae</taxon>
        <taxon>Ruoffia</taxon>
    </lineage>
</organism>
<dbReference type="EMBL" id="JACAOA010000022">
    <property type="protein sequence ID" value="MBA5729756.1"/>
    <property type="molecule type" value="Genomic_DNA"/>
</dbReference>
<accession>A0A839A677</accession>